<dbReference type="Proteomes" id="UP001165561">
    <property type="component" value="Unassembled WGS sequence"/>
</dbReference>
<keyword evidence="12" id="KW-1185">Reference proteome</keyword>
<evidence type="ECO:0000256" key="8">
    <source>
        <dbReference type="ARBA" id="ARBA00038435"/>
    </source>
</evidence>
<feature type="non-terminal residue" evidence="11">
    <location>
        <position position="295"/>
    </location>
</feature>
<feature type="domain" description="Na+/H+ antiporter NhaC-like C-terminal" evidence="10">
    <location>
        <begin position="27"/>
        <end position="232"/>
    </location>
</feature>
<feature type="transmembrane region" description="Helical" evidence="9">
    <location>
        <begin position="215"/>
        <end position="234"/>
    </location>
</feature>
<protein>
    <submittedName>
        <fullName evidence="11">Na+/H+ antiporter NhaC family protein</fullName>
    </submittedName>
</protein>
<keyword evidence="7 9" id="KW-0472">Membrane</keyword>
<feature type="transmembrane region" description="Helical" evidence="9">
    <location>
        <begin position="48"/>
        <end position="66"/>
    </location>
</feature>
<evidence type="ECO:0000256" key="9">
    <source>
        <dbReference type="SAM" id="Phobius"/>
    </source>
</evidence>
<keyword evidence="3" id="KW-0050">Antiport</keyword>
<dbReference type="PANTHER" id="PTHR33451:SF5">
    <property type="entry name" value="NA+_H+ ANTIPORTER"/>
    <property type="match status" value="1"/>
</dbReference>
<organism evidence="11 12">
    <name type="scientific">Georgenia halotolerans</name>
    <dbReference type="NCBI Taxonomy" id="3028317"/>
    <lineage>
        <taxon>Bacteria</taxon>
        <taxon>Bacillati</taxon>
        <taxon>Actinomycetota</taxon>
        <taxon>Actinomycetes</taxon>
        <taxon>Micrococcales</taxon>
        <taxon>Bogoriellaceae</taxon>
        <taxon>Georgenia</taxon>
    </lineage>
</organism>
<evidence type="ECO:0000313" key="11">
    <source>
        <dbReference type="EMBL" id="MDD9206944.1"/>
    </source>
</evidence>
<comment type="subcellular location">
    <subcellularLocation>
        <location evidence="1">Cell membrane</location>
        <topology evidence="1">Multi-pass membrane protein</topology>
    </subcellularLocation>
</comment>
<evidence type="ECO:0000259" key="10">
    <source>
        <dbReference type="Pfam" id="PF03553"/>
    </source>
</evidence>
<feature type="transmembrane region" description="Helical" evidence="9">
    <location>
        <begin position="111"/>
        <end position="137"/>
    </location>
</feature>
<feature type="transmembrane region" description="Helical" evidence="9">
    <location>
        <begin position="86"/>
        <end position="105"/>
    </location>
</feature>
<keyword evidence="5 9" id="KW-0812">Transmembrane</keyword>
<comment type="similarity">
    <text evidence="8">Belongs to the NhaC Na(+)/H(+) (TC 2.A.35) antiporter family.</text>
</comment>
<evidence type="ECO:0000256" key="3">
    <source>
        <dbReference type="ARBA" id="ARBA00022449"/>
    </source>
</evidence>
<dbReference type="PANTHER" id="PTHR33451">
    <property type="entry name" value="MALATE-2H(+)/NA(+)-LACTATE ANTIPORTER"/>
    <property type="match status" value="1"/>
</dbReference>
<dbReference type="Pfam" id="PF03553">
    <property type="entry name" value="Na_H_antiporter"/>
    <property type="match status" value="1"/>
</dbReference>
<feature type="transmembrane region" description="Helical" evidence="9">
    <location>
        <begin position="169"/>
        <end position="194"/>
    </location>
</feature>
<reference evidence="11" key="1">
    <citation type="submission" date="2023-02" db="EMBL/GenBank/DDBJ databases">
        <title>Georgenia sp.10Sc9-8, isolated from a soil sample collected from the Taklamakan desert.</title>
        <authorList>
            <person name="Liu S."/>
        </authorList>
    </citation>
    <scope>NUCLEOTIDE SEQUENCE</scope>
    <source>
        <strain evidence="11">10Sc9-8</strain>
    </source>
</reference>
<feature type="transmembrane region" description="Helical" evidence="9">
    <location>
        <begin position="254"/>
        <end position="270"/>
    </location>
</feature>
<feature type="transmembrane region" description="Helical" evidence="9">
    <location>
        <begin position="144"/>
        <end position="163"/>
    </location>
</feature>
<evidence type="ECO:0000256" key="2">
    <source>
        <dbReference type="ARBA" id="ARBA00022448"/>
    </source>
</evidence>
<feature type="transmembrane region" description="Helical" evidence="9">
    <location>
        <begin position="275"/>
        <end position="294"/>
    </location>
</feature>
<keyword evidence="6 9" id="KW-1133">Transmembrane helix</keyword>
<dbReference type="InterPro" id="IPR018461">
    <property type="entry name" value="Na/H_Antiport_NhaC-like_C"/>
</dbReference>
<dbReference type="InterPro" id="IPR052180">
    <property type="entry name" value="NhaC_Na-H+_Antiporter"/>
</dbReference>
<name>A0ABT5TY00_9MICO</name>
<evidence type="ECO:0000256" key="1">
    <source>
        <dbReference type="ARBA" id="ARBA00004651"/>
    </source>
</evidence>
<evidence type="ECO:0000256" key="7">
    <source>
        <dbReference type="ARBA" id="ARBA00023136"/>
    </source>
</evidence>
<gene>
    <name evidence="11" type="ORF">PU560_10765</name>
</gene>
<keyword evidence="4" id="KW-1003">Cell membrane</keyword>
<evidence type="ECO:0000256" key="5">
    <source>
        <dbReference type="ARBA" id="ARBA00022692"/>
    </source>
</evidence>
<evidence type="ECO:0000256" key="4">
    <source>
        <dbReference type="ARBA" id="ARBA00022475"/>
    </source>
</evidence>
<evidence type="ECO:0000256" key="6">
    <source>
        <dbReference type="ARBA" id="ARBA00022989"/>
    </source>
</evidence>
<proteinExistence type="inferred from homology"/>
<comment type="caution">
    <text evidence="11">The sequence shown here is derived from an EMBL/GenBank/DDBJ whole genome shotgun (WGS) entry which is preliminary data.</text>
</comment>
<keyword evidence="2" id="KW-0813">Transport</keyword>
<accession>A0ABT5TY00</accession>
<sequence length="295" mass="30986">MSTTPEEQAGTVREPLEFRIGLAGAFVAPIIFLVGVIAYFVVYDVFDMNALTASGLIGVLVAALLARNYERFWEWVIAGVSSRTSITLLLILLSVSLIAALISQTDVAGGFVWLAGQIGISGALFVPVVFLMVCAIAMSTGTSIGTLFTAFPIFYPAGVVLGADPLLLAGAILSGALFGDNLAPISDSTIVSASTQRYRRRTGVAEIGGVVRSRARYALTAATVSVILFLVFSLMRSAESGGSVDIDVADRDPMSLIMVIPVAILLYVAFWKRNIFLATTVGLIVGVVLGLATGL</sequence>
<feature type="transmembrane region" description="Helical" evidence="9">
    <location>
        <begin position="20"/>
        <end position="42"/>
    </location>
</feature>
<evidence type="ECO:0000313" key="12">
    <source>
        <dbReference type="Proteomes" id="UP001165561"/>
    </source>
</evidence>
<dbReference type="EMBL" id="JARACI010001010">
    <property type="protein sequence ID" value="MDD9206944.1"/>
    <property type="molecule type" value="Genomic_DNA"/>
</dbReference>